<keyword evidence="4" id="KW-1134">Transmembrane beta strand</keyword>
<evidence type="ECO:0000259" key="17">
    <source>
        <dbReference type="Pfam" id="PF22461"/>
    </source>
</evidence>
<keyword evidence="19" id="KW-1185">Reference proteome</keyword>
<evidence type="ECO:0000256" key="5">
    <source>
        <dbReference type="ARBA" id="ARBA00022597"/>
    </source>
</evidence>
<keyword evidence="3" id="KW-0813">Transport</keyword>
<evidence type="ECO:0000256" key="4">
    <source>
        <dbReference type="ARBA" id="ARBA00022452"/>
    </source>
</evidence>
<keyword evidence="7" id="KW-0732">Signal</keyword>
<keyword evidence="18" id="KW-0614">Plasmid</keyword>
<evidence type="ECO:0000256" key="2">
    <source>
        <dbReference type="ARBA" id="ARBA00009450"/>
    </source>
</evidence>
<comment type="subcellular location">
    <subcellularLocation>
        <location evidence="1">Cell outer membrane</location>
        <topology evidence="1">Multi-pass membrane protein</topology>
    </subcellularLocation>
</comment>
<dbReference type="GO" id="GO:0015288">
    <property type="term" value="F:porin activity"/>
    <property type="evidence" value="ECO:0007669"/>
    <property type="project" value="UniProtKB-KW"/>
</dbReference>
<evidence type="ECO:0000256" key="11">
    <source>
        <dbReference type="ARBA" id="ARBA00023136"/>
    </source>
</evidence>
<comment type="similarity">
    <text evidence="2">Belongs to the BexD/CtrA/VexA family.</text>
</comment>
<keyword evidence="14" id="KW-0449">Lipoprotein</keyword>
<evidence type="ECO:0000256" key="9">
    <source>
        <dbReference type="ARBA" id="ARBA00023065"/>
    </source>
</evidence>
<evidence type="ECO:0000256" key="1">
    <source>
        <dbReference type="ARBA" id="ARBA00004571"/>
    </source>
</evidence>
<dbReference type="RefSeq" id="WP_088664964.1">
    <property type="nucleotide sequence ID" value="NZ_CP021408.1"/>
</dbReference>
<dbReference type="InterPro" id="IPR054765">
    <property type="entry name" value="SLBB_dom"/>
</dbReference>
<dbReference type="InterPro" id="IPR003715">
    <property type="entry name" value="Poly_export_N"/>
</dbReference>
<gene>
    <name evidence="18" type="ORF">CBW24_17500</name>
</gene>
<dbReference type="GO" id="GO:0015159">
    <property type="term" value="F:polysaccharide transmembrane transporter activity"/>
    <property type="evidence" value="ECO:0007669"/>
    <property type="project" value="InterPro"/>
</dbReference>
<keyword evidence="5 18" id="KW-0762">Sugar transport</keyword>
<dbReference type="GO" id="GO:0006811">
    <property type="term" value="P:monoatomic ion transport"/>
    <property type="evidence" value="ECO:0007669"/>
    <property type="project" value="UniProtKB-KW"/>
</dbReference>
<keyword evidence="6" id="KW-0812">Transmembrane</keyword>
<evidence type="ECO:0000256" key="3">
    <source>
        <dbReference type="ARBA" id="ARBA00022448"/>
    </source>
</evidence>
<dbReference type="PANTHER" id="PTHR33619">
    <property type="entry name" value="POLYSACCHARIDE EXPORT PROTEIN GFCE-RELATED"/>
    <property type="match status" value="1"/>
</dbReference>
<geneLocation type="plasmid" evidence="19">
    <name>pdy25-d</name>
</geneLocation>
<keyword evidence="8" id="KW-0625">Polysaccharide transport</keyword>
<evidence type="ECO:0000256" key="7">
    <source>
        <dbReference type="ARBA" id="ARBA00022729"/>
    </source>
</evidence>
<dbReference type="Gene3D" id="3.10.560.10">
    <property type="entry name" value="Outer membrane lipoprotein wza domain like"/>
    <property type="match status" value="2"/>
</dbReference>
<dbReference type="KEGG" id="cmag:CBW24_17500"/>
<evidence type="ECO:0000259" key="15">
    <source>
        <dbReference type="Pfam" id="PF02563"/>
    </source>
</evidence>
<dbReference type="EMBL" id="CP021408">
    <property type="protein sequence ID" value="ATI43969.1"/>
    <property type="molecule type" value="Genomic_DNA"/>
</dbReference>
<dbReference type="OrthoDB" id="9808421at2"/>
<organism evidence="18 19">
    <name type="scientific">Pacificitalea manganoxidans</name>
    <dbReference type="NCBI Taxonomy" id="1411902"/>
    <lineage>
        <taxon>Bacteria</taxon>
        <taxon>Pseudomonadati</taxon>
        <taxon>Pseudomonadota</taxon>
        <taxon>Alphaproteobacteria</taxon>
        <taxon>Rhodobacterales</taxon>
        <taxon>Paracoccaceae</taxon>
        <taxon>Pacificitalea</taxon>
    </lineage>
</organism>
<evidence type="ECO:0000259" key="16">
    <source>
        <dbReference type="Pfam" id="PF10531"/>
    </source>
</evidence>
<protein>
    <submittedName>
        <fullName evidence="18">Sugar transporter</fullName>
    </submittedName>
</protein>
<keyword evidence="11" id="KW-0472">Membrane</keyword>
<evidence type="ECO:0000313" key="18">
    <source>
        <dbReference type="EMBL" id="ATI43969.1"/>
    </source>
</evidence>
<dbReference type="Pfam" id="PF22461">
    <property type="entry name" value="SLBB_2"/>
    <property type="match status" value="1"/>
</dbReference>
<evidence type="ECO:0000256" key="12">
    <source>
        <dbReference type="ARBA" id="ARBA00023139"/>
    </source>
</evidence>
<keyword evidence="12" id="KW-0564">Palmitate</keyword>
<evidence type="ECO:0000256" key="10">
    <source>
        <dbReference type="ARBA" id="ARBA00023114"/>
    </source>
</evidence>
<dbReference type="PANTHER" id="PTHR33619:SF3">
    <property type="entry name" value="POLYSACCHARIDE EXPORT PROTEIN GFCE-RELATED"/>
    <property type="match status" value="1"/>
</dbReference>
<proteinExistence type="inferred from homology"/>
<evidence type="ECO:0000256" key="8">
    <source>
        <dbReference type="ARBA" id="ARBA00023047"/>
    </source>
</evidence>
<keyword evidence="10" id="KW-0626">Porin</keyword>
<dbReference type="Pfam" id="PF02563">
    <property type="entry name" value="Poly_export"/>
    <property type="match status" value="1"/>
</dbReference>
<evidence type="ECO:0000256" key="13">
    <source>
        <dbReference type="ARBA" id="ARBA00023237"/>
    </source>
</evidence>
<reference evidence="18 19" key="1">
    <citation type="submission" date="2017-05" db="EMBL/GenBank/DDBJ databases">
        <title>Comparative genomic and metabolic analysis of manganese-oxidizing mechanisms in Celeribater manganoxidans DY25T: its adaption to the environment of polymetallic nodule.</title>
        <authorList>
            <person name="Wang X."/>
        </authorList>
    </citation>
    <scope>NUCLEOTIDE SEQUENCE [LARGE SCALE GENOMIC DNA]</scope>
    <source>
        <strain evidence="18 19">DY25</strain>
        <plasmid evidence="19">pdy25-d</plasmid>
    </source>
</reference>
<dbReference type="Proteomes" id="UP000219050">
    <property type="component" value="Plasmid pDY25-D"/>
</dbReference>
<keyword evidence="13" id="KW-0998">Cell outer membrane</keyword>
<dbReference type="Pfam" id="PF10531">
    <property type="entry name" value="SLBB"/>
    <property type="match status" value="1"/>
</dbReference>
<dbReference type="GO" id="GO:0009279">
    <property type="term" value="C:cell outer membrane"/>
    <property type="evidence" value="ECO:0007669"/>
    <property type="project" value="UniProtKB-SubCell"/>
</dbReference>
<name>A0A291M4X3_9RHOB</name>
<feature type="domain" description="Polysaccharide export protein N-terminal" evidence="15">
    <location>
        <begin position="121"/>
        <end position="207"/>
    </location>
</feature>
<dbReference type="Gene3D" id="3.30.1950.10">
    <property type="entry name" value="wza like domain"/>
    <property type="match status" value="1"/>
</dbReference>
<evidence type="ECO:0000256" key="6">
    <source>
        <dbReference type="ARBA" id="ARBA00022692"/>
    </source>
</evidence>
<sequence length="471" mass="50560">MAPPRSDQTPCATPRRAVPRLRLAAGALLATLTLAACGITYTAPSVSQSAGGAAVRVVDLDAQTVLLANRDPYRPRTLPAAFSVTAGGSGMGRGVGALPTPPVVPQERPVPLDLRPPPATAPAPYRLGIGDVVLLATRGTASTIQELSGLMAIQNQRQGFTVRDDGAIAIPEIGNVQLAGLTLEDAEAAVFRLLVENGLNPVFSLEVAEFNSRRATIGGAVGRPAIVPIGLTPPNLREALTAAGGISARDQDYVSIRLYRDGNLYQIPFKDYMARADLQQLYLQNGDAVYVDTTYDLERAFAFYQQEIGVISLRQSARAQALGELSQEISLRRAALGEERSNYQTRLDLDAVDRDYVYLAGEVAQQSRYTLPFERQATLADVLYGSGGFPALTGDPSEIYVLRASSNPAEFGAITAWHLDASNAVNLTLMTRMTMRPDDIVFIEQQPITTWNRALQQALPLLNQATTAVSN</sequence>
<feature type="domain" description="Soluble ligand binding" evidence="16">
    <location>
        <begin position="356"/>
        <end position="403"/>
    </location>
</feature>
<dbReference type="InterPro" id="IPR019554">
    <property type="entry name" value="Soluble_ligand-bd"/>
</dbReference>
<evidence type="ECO:0000313" key="19">
    <source>
        <dbReference type="Proteomes" id="UP000219050"/>
    </source>
</evidence>
<dbReference type="InterPro" id="IPR049712">
    <property type="entry name" value="Poly_export"/>
</dbReference>
<keyword evidence="9" id="KW-0406">Ion transport</keyword>
<evidence type="ECO:0000256" key="14">
    <source>
        <dbReference type="ARBA" id="ARBA00023288"/>
    </source>
</evidence>
<dbReference type="GO" id="GO:0046930">
    <property type="term" value="C:pore complex"/>
    <property type="evidence" value="ECO:0007669"/>
    <property type="project" value="UniProtKB-KW"/>
</dbReference>
<accession>A0A291M4X3</accession>
<dbReference type="AlphaFoldDB" id="A0A291M4X3"/>
<feature type="domain" description="SLBB" evidence="17">
    <location>
        <begin position="214"/>
        <end position="291"/>
    </location>
</feature>